<organism evidence="1 3">
    <name type="scientific">Chitinophaga sancti</name>
    <dbReference type="NCBI Taxonomy" id="1004"/>
    <lineage>
        <taxon>Bacteria</taxon>
        <taxon>Pseudomonadati</taxon>
        <taxon>Bacteroidota</taxon>
        <taxon>Chitinophagia</taxon>
        <taxon>Chitinophagales</taxon>
        <taxon>Chitinophagaceae</taxon>
        <taxon>Chitinophaga</taxon>
    </lineage>
</organism>
<dbReference type="Proteomes" id="UP001326715">
    <property type="component" value="Chromosome"/>
</dbReference>
<dbReference type="RefSeq" id="WP_072365630.1">
    <property type="nucleotide sequence ID" value="NZ_CP139972.1"/>
</dbReference>
<accession>A0A1K1SSQ8</accession>
<dbReference type="EMBL" id="CP140154">
    <property type="protein sequence ID" value="WQG88959.1"/>
    <property type="molecule type" value="Genomic_DNA"/>
</dbReference>
<evidence type="ECO:0000313" key="1">
    <source>
        <dbReference type="EMBL" id="SFW87338.1"/>
    </source>
</evidence>
<reference evidence="1 3" key="1">
    <citation type="submission" date="2016-11" db="EMBL/GenBank/DDBJ databases">
        <authorList>
            <person name="Jaros S."/>
            <person name="Januszkiewicz K."/>
            <person name="Wedrychowicz H."/>
        </authorList>
    </citation>
    <scope>NUCLEOTIDE SEQUENCE [LARGE SCALE GENOMIC DNA]</scope>
    <source>
        <strain evidence="1 3">DSM 784</strain>
    </source>
</reference>
<gene>
    <name evidence="1" type="ORF">SAMN05661012_06052</name>
    <name evidence="2" type="ORF">SR876_28935</name>
</gene>
<dbReference type="Proteomes" id="UP000183788">
    <property type="component" value="Unassembled WGS sequence"/>
</dbReference>
<keyword evidence="4" id="KW-1185">Reference proteome</keyword>
<evidence type="ECO:0000313" key="3">
    <source>
        <dbReference type="Proteomes" id="UP000183788"/>
    </source>
</evidence>
<evidence type="ECO:0000313" key="2">
    <source>
        <dbReference type="EMBL" id="WQG88959.1"/>
    </source>
</evidence>
<evidence type="ECO:0000313" key="4">
    <source>
        <dbReference type="Proteomes" id="UP001326715"/>
    </source>
</evidence>
<dbReference type="AlphaFoldDB" id="A0A1K1SSQ8"/>
<reference evidence="2 4" key="2">
    <citation type="submission" date="2023-11" db="EMBL/GenBank/DDBJ databases">
        <title>MicrobeMod: A computational toolkit for identifying prokaryotic methylation and restriction-modification with nanopore sequencing.</title>
        <authorList>
            <person name="Crits-Christoph A."/>
            <person name="Kang S.C."/>
            <person name="Lee H."/>
            <person name="Ostrov N."/>
        </authorList>
    </citation>
    <scope>NUCLEOTIDE SEQUENCE [LARGE SCALE GENOMIC DNA]</scope>
    <source>
        <strain evidence="2 4">ATCC 23090</strain>
    </source>
</reference>
<proteinExistence type="predicted"/>
<dbReference type="EMBL" id="FPIZ01000032">
    <property type="protein sequence ID" value="SFW87338.1"/>
    <property type="molecule type" value="Genomic_DNA"/>
</dbReference>
<protein>
    <submittedName>
        <fullName evidence="1">Uncharacterized protein</fullName>
    </submittedName>
</protein>
<dbReference type="OrthoDB" id="9887005at2"/>
<name>A0A1K1SSQ8_9BACT</name>
<sequence>MDNNILKYFNAALLDVEAICRREISNYLESLNYASKRDYDIVHFEPTIPDTEDDIEDAINAHIDIYAGESLENFENLKHELIDYCKKIDLTIDPDLPLYKFKEEMRIALHKLSRYEMLKIGLFGHPVSIEEAAKQKEQLISLFLMSIERGALESLLHTIGKPDLIPLDTNHQQISNKFPKLVALIKEKYLQYHTLN</sequence>